<protein>
    <submittedName>
        <fullName evidence="1">Uncharacterized protein</fullName>
    </submittedName>
</protein>
<accession>A0A0G0PL33</accession>
<organism evidence="1 2">
    <name type="scientific">Candidatus Woesebacteria bacterium GW2011_GWB1_39_12</name>
    <dbReference type="NCBI Taxonomy" id="1618574"/>
    <lineage>
        <taxon>Bacteria</taxon>
        <taxon>Candidatus Woeseibacteriota</taxon>
    </lineage>
</organism>
<evidence type="ECO:0000313" key="2">
    <source>
        <dbReference type="Proteomes" id="UP000033881"/>
    </source>
</evidence>
<dbReference type="STRING" id="1618574.UT24_C0034G0017"/>
<dbReference type="Proteomes" id="UP000033881">
    <property type="component" value="Unassembled WGS sequence"/>
</dbReference>
<sequence length="144" mass="16528">MKKLITSFTKLVPVFPSLTKGLDGTKTFKELKLLAKAARRFQEQMIDIETVSKTKAEEWNKQNPPLKGEEENFAEKSISRQKSMGDFIEAQKNFHDEELIFELSEEELKAVQSAVDGYKPSKDITPQFLINISEFLEDIEEAIK</sequence>
<comment type="caution">
    <text evidence="1">The sequence shown here is derived from an EMBL/GenBank/DDBJ whole genome shotgun (WGS) entry which is preliminary data.</text>
</comment>
<dbReference type="EMBL" id="LBWB01000034">
    <property type="protein sequence ID" value="KKQ98839.1"/>
    <property type="molecule type" value="Genomic_DNA"/>
</dbReference>
<name>A0A0G0PL33_9BACT</name>
<evidence type="ECO:0000313" key="1">
    <source>
        <dbReference type="EMBL" id="KKQ98839.1"/>
    </source>
</evidence>
<reference evidence="1 2" key="1">
    <citation type="journal article" date="2015" name="Nature">
        <title>rRNA introns, odd ribosomes, and small enigmatic genomes across a large radiation of phyla.</title>
        <authorList>
            <person name="Brown C.T."/>
            <person name="Hug L.A."/>
            <person name="Thomas B.C."/>
            <person name="Sharon I."/>
            <person name="Castelle C.J."/>
            <person name="Singh A."/>
            <person name="Wilkins M.J."/>
            <person name="Williams K.H."/>
            <person name="Banfield J.F."/>
        </authorList>
    </citation>
    <scope>NUCLEOTIDE SEQUENCE [LARGE SCALE GENOMIC DNA]</scope>
</reference>
<proteinExistence type="predicted"/>
<gene>
    <name evidence="1" type="ORF">UT24_C0034G0017</name>
</gene>
<dbReference type="AlphaFoldDB" id="A0A0G0PL33"/>